<organism evidence="15 16">
    <name type="scientific">Nitrosococcus oceani C-27</name>
    <dbReference type="NCBI Taxonomy" id="314279"/>
    <lineage>
        <taxon>Bacteria</taxon>
        <taxon>Pseudomonadati</taxon>
        <taxon>Pseudomonadota</taxon>
        <taxon>Gammaproteobacteria</taxon>
        <taxon>Chromatiales</taxon>
        <taxon>Chromatiaceae</taxon>
        <taxon>Nitrosococcus</taxon>
    </lineage>
</organism>
<gene>
    <name evidence="10" type="primary">grpE</name>
    <name evidence="15" type="ORF">IB75_14925</name>
</gene>
<dbReference type="NCBIfam" id="NF010738">
    <property type="entry name" value="PRK14140.1"/>
    <property type="match status" value="1"/>
</dbReference>
<reference evidence="15 16" key="1">
    <citation type="submission" date="2014-07" db="EMBL/GenBank/DDBJ databases">
        <title>Comparative analysis of Nitrosococcus oceani genome inventories of strains from Pacific and Atlantic gyres.</title>
        <authorList>
            <person name="Lim C.K."/>
            <person name="Wang L."/>
            <person name="Sayavedra-Soto L.A."/>
            <person name="Klotz M.G."/>
        </authorList>
    </citation>
    <scope>NUCLEOTIDE SEQUENCE [LARGE SCALE GENOMIC DNA]</scope>
    <source>
        <strain evidence="15 16">C-27</strain>
    </source>
</reference>
<evidence type="ECO:0000256" key="5">
    <source>
        <dbReference type="ARBA" id="ARBA00023016"/>
    </source>
</evidence>
<dbReference type="InterPro" id="IPR000740">
    <property type="entry name" value="GrpE"/>
</dbReference>
<dbReference type="GO" id="GO:0051082">
    <property type="term" value="F:unfolded protein binding"/>
    <property type="evidence" value="ECO:0007669"/>
    <property type="project" value="TreeGrafter"/>
</dbReference>
<comment type="function">
    <text evidence="7 10 11">Participates actively in the response to hyperosmotic and heat shock by preventing the aggregation of stress-denatured proteins, in association with DnaK and GrpE. It is the nucleotide exchange factor for DnaK and may function as a thermosensor. Unfolded proteins bind initially to DnaJ; upon interaction with the DnaJ-bound protein, DnaK hydrolyzes its bound ATP, resulting in the formation of a stable complex. GrpE releases ADP from DnaK; ATP binding to DnaK triggers the release of the substrate protein, thus completing the reaction cycle. Several rounds of ATP-dependent interactions between DnaJ, DnaK and GrpE are required for fully efficient folding.</text>
</comment>
<dbReference type="FunFam" id="2.30.22.10:FF:000001">
    <property type="entry name" value="Protein GrpE"/>
    <property type="match status" value="1"/>
</dbReference>
<feature type="coiled-coil region" evidence="13">
    <location>
        <begin position="62"/>
        <end position="89"/>
    </location>
</feature>
<dbReference type="InterPro" id="IPR013805">
    <property type="entry name" value="GrpE_CC"/>
</dbReference>
<dbReference type="NCBIfam" id="NF010748">
    <property type="entry name" value="PRK14150.1"/>
    <property type="match status" value="1"/>
</dbReference>
<comment type="subcellular location">
    <subcellularLocation>
        <location evidence="1 10">Cytoplasm</location>
    </subcellularLocation>
</comment>
<evidence type="ECO:0000256" key="13">
    <source>
        <dbReference type="SAM" id="Coils"/>
    </source>
</evidence>
<feature type="region of interest" description="Disordered" evidence="14">
    <location>
        <begin position="1"/>
        <end position="42"/>
    </location>
</feature>
<evidence type="ECO:0000256" key="4">
    <source>
        <dbReference type="ARBA" id="ARBA00022490"/>
    </source>
</evidence>
<evidence type="ECO:0000256" key="14">
    <source>
        <dbReference type="SAM" id="MobiDB-lite"/>
    </source>
</evidence>
<evidence type="ECO:0000313" key="16">
    <source>
        <dbReference type="Proteomes" id="UP000028839"/>
    </source>
</evidence>
<dbReference type="Gene3D" id="3.90.20.20">
    <property type="match status" value="1"/>
</dbReference>
<dbReference type="HAMAP" id="MF_01151">
    <property type="entry name" value="GrpE"/>
    <property type="match status" value="1"/>
</dbReference>
<dbReference type="CDD" id="cd00446">
    <property type="entry name" value="GrpE"/>
    <property type="match status" value="1"/>
</dbReference>
<dbReference type="PANTHER" id="PTHR21237">
    <property type="entry name" value="GRPE PROTEIN"/>
    <property type="match status" value="1"/>
</dbReference>
<dbReference type="OrthoDB" id="9789811at2"/>
<evidence type="ECO:0000313" key="15">
    <source>
        <dbReference type="EMBL" id="KFI18287.1"/>
    </source>
</evidence>
<dbReference type="GO" id="GO:0005829">
    <property type="term" value="C:cytosol"/>
    <property type="evidence" value="ECO:0007669"/>
    <property type="project" value="TreeGrafter"/>
</dbReference>
<dbReference type="EMBL" id="JPGN01000085">
    <property type="protein sequence ID" value="KFI18287.1"/>
    <property type="molecule type" value="Genomic_DNA"/>
</dbReference>
<evidence type="ECO:0000256" key="11">
    <source>
        <dbReference type="RuleBase" id="RU000639"/>
    </source>
</evidence>
<sequence>MANEERTIPETNVASERPEDPVESQTRAEGGEQIQEAAPETAELEAVQQLLEDARSKADEHWNELLRARAELENQRRRHERELEKGRKYALEKFAQDLLPVKDSLEMGLAAAQAEDANVTALREGTELILKMFNEVAARFGIETIDPQGEAFNPDFHQAISTQESSEAAPDTVLTVVRKGYALNGRLLRPAMVVVSKPGEQTTAGVDTQA</sequence>
<keyword evidence="6 10" id="KW-0143">Chaperone</keyword>
<evidence type="ECO:0000256" key="7">
    <source>
        <dbReference type="ARBA" id="ARBA00053401"/>
    </source>
</evidence>
<protein>
    <recommendedName>
        <fullName evidence="8 10">Protein GrpE</fullName>
    </recommendedName>
    <alternativeName>
        <fullName evidence="9 10">HSP-70 cofactor</fullName>
    </alternativeName>
</protein>
<dbReference type="Gene3D" id="2.30.22.10">
    <property type="entry name" value="Head domain of nucleotide exchange factor GrpE"/>
    <property type="match status" value="1"/>
</dbReference>
<evidence type="ECO:0000256" key="1">
    <source>
        <dbReference type="ARBA" id="ARBA00004496"/>
    </source>
</evidence>
<dbReference type="GO" id="GO:0042803">
    <property type="term" value="F:protein homodimerization activity"/>
    <property type="evidence" value="ECO:0007669"/>
    <property type="project" value="InterPro"/>
</dbReference>
<evidence type="ECO:0000256" key="3">
    <source>
        <dbReference type="ARBA" id="ARBA00011738"/>
    </source>
</evidence>
<dbReference type="SMR" id="A0A0E2ZJ83"/>
<dbReference type="Pfam" id="PF01025">
    <property type="entry name" value="GrpE"/>
    <property type="match status" value="1"/>
</dbReference>
<proteinExistence type="inferred from homology"/>
<keyword evidence="4 10" id="KW-0963">Cytoplasm</keyword>
<evidence type="ECO:0000256" key="10">
    <source>
        <dbReference type="HAMAP-Rule" id="MF_01151"/>
    </source>
</evidence>
<comment type="similarity">
    <text evidence="2 10 12">Belongs to the GrpE family.</text>
</comment>
<dbReference type="SUPFAM" id="SSF58014">
    <property type="entry name" value="Coiled-coil domain of nucleotide exchange factor GrpE"/>
    <property type="match status" value="1"/>
</dbReference>
<dbReference type="GO" id="GO:0000774">
    <property type="term" value="F:adenyl-nucleotide exchange factor activity"/>
    <property type="evidence" value="ECO:0007669"/>
    <property type="project" value="InterPro"/>
</dbReference>
<comment type="caution">
    <text evidence="15">The sequence shown here is derived from an EMBL/GenBank/DDBJ whole genome shotgun (WGS) entry which is preliminary data.</text>
</comment>
<evidence type="ECO:0000256" key="9">
    <source>
        <dbReference type="ARBA" id="ARBA00076414"/>
    </source>
</evidence>
<name>A0A0E2ZJ83_9GAMM</name>
<dbReference type="HOGENOM" id="CLU_057217_6_0_6"/>
<dbReference type="GO" id="GO:0006457">
    <property type="term" value="P:protein folding"/>
    <property type="evidence" value="ECO:0007669"/>
    <property type="project" value="InterPro"/>
</dbReference>
<dbReference type="NCBIfam" id="NF010737">
    <property type="entry name" value="PRK14139.1"/>
    <property type="match status" value="1"/>
</dbReference>
<accession>A0A0E2ZJ83</accession>
<dbReference type="Proteomes" id="UP000028839">
    <property type="component" value="Unassembled WGS sequence"/>
</dbReference>
<dbReference type="PANTHER" id="PTHR21237:SF23">
    <property type="entry name" value="GRPE PROTEIN HOMOLOG, MITOCHONDRIAL"/>
    <property type="match status" value="1"/>
</dbReference>
<evidence type="ECO:0000256" key="8">
    <source>
        <dbReference type="ARBA" id="ARBA00072274"/>
    </source>
</evidence>
<dbReference type="AlphaFoldDB" id="A0A0E2ZJ83"/>
<keyword evidence="13" id="KW-0175">Coiled coil</keyword>
<evidence type="ECO:0000256" key="2">
    <source>
        <dbReference type="ARBA" id="ARBA00009054"/>
    </source>
</evidence>
<keyword evidence="5 10" id="KW-0346">Stress response</keyword>
<dbReference type="SUPFAM" id="SSF51064">
    <property type="entry name" value="Head domain of nucleotide exchange factor GrpE"/>
    <property type="match status" value="1"/>
</dbReference>
<evidence type="ECO:0000256" key="6">
    <source>
        <dbReference type="ARBA" id="ARBA00023186"/>
    </source>
</evidence>
<dbReference type="PRINTS" id="PR00773">
    <property type="entry name" value="GRPEPROTEIN"/>
</dbReference>
<dbReference type="InterPro" id="IPR009012">
    <property type="entry name" value="GrpE_head"/>
</dbReference>
<evidence type="ECO:0000256" key="12">
    <source>
        <dbReference type="RuleBase" id="RU004478"/>
    </source>
</evidence>
<comment type="subunit">
    <text evidence="3 10">Homodimer.</text>
</comment>
<dbReference type="GO" id="GO:0051087">
    <property type="term" value="F:protein-folding chaperone binding"/>
    <property type="evidence" value="ECO:0007669"/>
    <property type="project" value="InterPro"/>
</dbReference>
<dbReference type="PROSITE" id="PS01071">
    <property type="entry name" value="GRPE"/>
    <property type="match status" value="1"/>
</dbReference>